<name>A0A1S4L2A5_IXOSC</name>
<evidence type="ECO:0000313" key="2">
    <source>
        <dbReference type="Proteomes" id="UP000001555"/>
    </source>
</evidence>
<accession>A0A1S4L2A5</accession>
<dbReference type="PANTHER" id="PTHR46579:SF1">
    <property type="entry name" value="F5_8 TYPE C DOMAIN-CONTAINING PROTEIN"/>
    <property type="match status" value="1"/>
</dbReference>
<sequence length="136" mass="15451">MPRSLLDRQYWKASEWRGWLLHYAVPCLTGILPQRYLDHLCLLVNSVYLLLKETVVNRDIATASDQLTEFVVVVQSLYGAQAMTFNVHQLLHLAKSVQKLGPLWSHSTFIFESGNGQLLKLVSGSNGVPLQILERF</sequence>
<dbReference type="VEuPathDB" id="VectorBase:ISCW007730"/>
<dbReference type="EMBL" id="ABJB011115793">
    <property type="status" value="NOT_ANNOTATED_CDS"/>
    <property type="molecule type" value="Genomic_DNA"/>
</dbReference>
<proteinExistence type="predicted"/>
<reference evidence="1" key="2">
    <citation type="submission" date="2020-05" db="UniProtKB">
        <authorList>
            <consortium name="EnsemblMetazoa"/>
        </authorList>
    </citation>
    <scope>IDENTIFICATION</scope>
    <source>
        <strain evidence="1">wikel</strain>
    </source>
</reference>
<dbReference type="EnsemblMetazoa" id="ISCW007730-RA">
    <property type="protein sequence ID" value="ISCW007730-PA"/>
    <property type="gene ID" value="ISCW007730"/>
</dbReference>
<keyword evidence="2" id="KW-1185">Reference proteome</keyword>
<dbReference type="HOGENOM" id="CLU_104036_0_0_1"/>
<dbReference type="VEuPathDB" id="VectorBase:ISCI007730"/>
<protein>
    <submittedName>
        <fullName evidence="1">PrC protein, putative</fullName>
    </submittedName>
</protein>
<dbReference type="OrthoDB" id="6509414at2759"/>
<dbReference type="PaxDb" id="6945-B7PSJ9"/>
<dbReference type="PANTHER" id="PTHR46579">
    <property type="entry name" value="F5/8 TYPE C DOMAIN-CONTAINING PROTEIN-RELATED"/>
    <property type="match status" value="1"/>
</dbReference>
<gene>
    <name evidence="1" type="primary">8030727</name>
</gene>
<reference evidence="2" key="1">
    <citation type="submission" date="2008-03" db="EMBL/GenBank/DDBJ databases">
        <title>Annotation of Ixodes scapularis.</title>
        <authorList>
            <consortium name="Ixodes scapularis Genome Project Consortium"/>
            <person name="Caler E."/>
            <person name="Hannick L.I."/>
            <person name="Bidwell S."/>
            <person name="Joardar V."/>
            <person name="Thiagarajan M."/>
            <person name="Amedeo P."/>
            <person name="Galinsky K.J."/>
            <person name="Schobel S."/>
            <person name="Inman J."/>
            <person name="Hostetler J."/>
            <person name="Miller J."/>
            <person name="Hammond M."/>
            <person name="Megy K."/>
            <person name="Lawson D."/>
            <person name="Kodira C."/>
            <person name="Sutton G."/>
            <person name="Meyer J."/>
            <person name="Hill C.A."/>
            <person name="Birren B."/>
            <person name="Nene V."/>
            <person name="Collins F."/>
            <person name="Alarcon-Chaidez F."/>
            <person name="Wikel S."/>
            <person name="Strausberg R."/>
        </authorList>
    </citation>
    <scope>NUCLEOTIDE SEQUENCE [LARGE SCALE GENOMIC DNA]</scope>
    <source>
        <strain evidence="2">Wikel</strain>
    </source>
</reference>
<organism evidence="1 2">
    <name type="scientific">Ixodes scapularis</name>
    <name type="common">Black-legged tick</name>
    <name type="synonym">Deer tick</name>
    <dbReference type="NCBI Taxonomy" id="6945"/>
    <lineage>
        <taxon>Eukaryota</taxon>
        <taxon>Metazoa</taxon>
        <taxon>Ecdysozoa</taxon>
        <taxon>Arthropoda</taxon>
        <taxon>Chelicerata</taxon>
        <taxon>Arachnida</taxon>
        <taxon>Acari</taxon>
        <taxon>Parasitiformes</taxon>
        <taxon>Ixodida</taxon>
        <taxon>Ixodoidea</taxon>
        <taxon>Ixodidae</taxon>
        <taxon>Ixodinae</taxon>
        <taxon>Ixodes</taxon>
    </lineage>
</organism>
<dbReference type="Proteomes" id="UP000001555">
    <property type="component" value="Unassembled WGS sequence"/>
</dbReference>
<evidence type="ECO:0000313" key="1">
    <source>
        <dbReference type="EnsemblMetazoa" id="ISCW007730-PA"/>
    </source>
</evidence>
<dbReference type="VEuPathDB" id="VectorBase:ISCP_007111"/>